<gene>
    <name evidence="4" type="primary">nicS</name>
    <name evidence="4" type="ORF">CCHOA_08690</name>
</gene>
<dbReference type="InterPro" id="IPR036271">
    <property type="entry name" value="Tet_transcr_reg_TetR-rel_C_sf"/>
</dbReference>
<feature type="DNA-binding region" description="H-T-H motif" evidence="2">
    <location>
        <begin position="35"/>
        <end position="54"/>
    </location>
</feature>
<evidence type="ECO:0000256" key="2">
    <source>
        <dbReference type="PROSITE-ProRule" id="PRU00335"/>
    </source>
</evidence>
<dbReference type="InterPro" id="IPR001647">
    <property type="entry name" value="HTH_TetR"/>
</dbReference>
<dbReference type="GO" id="GO:0006355">
    <property type="term" value="P:regulation of DNA-templated transcription"/>
    <property type="evidence" value="ECO:0007669"/>
    <property type="project" value="UniProtKB-ARBA"/>
</dbReference>
<evidence type="ECO:0000313" key="5">
    <source>
        <dbReference type="Proteomes" id="UP000269019"/>
    </source>
</evidence>
<evidence type="ECO:0000256" key="1">
    <source>
        <dbReference type="ARBA" id="ARBA00023125"/>
    </source>
</evidence>
<dbReference type="AlphaFoldDB" id="A0A3G6J7U7"/>
<dbReference type="RefSeq" id="WP_123929096.1">
    <property type="nucleotide sequence ID" value="NZ_CP033896.1"/>
</dbReference>
<dbReference type="InterPro" id="IPR050109">
    <property type="entry name" value="HTH-type_TetR-like_transc_reg"/>
</dbReference>
<dbReference type="SUPFAM" id="SSF48498">
    <property type="entry name" value="Tetracyclin repressor-like, C-terminal domain"/>
    <property type="match status" value="1"/>
</dbReference>
<dbReference type="Proteomes" id="UP000269019">
    <property type="component" value="Chromosome"/>
</dbReference>
<dbReference type="PROSITE" id="PS50977">
    <property type="entry name" value="HTH_TETR_2"/>
    <property type="match status" value="1"/>
</dbReference>
<evidence type="ECO:0000259" key="3">
    <source>
        <dbReference type="PROSITE" id="PS50977"/>
    </source>
</evidence>
<keyword evidence="1 2" id="KW-0238">DNA-binding</keyword>
<dbReference type="Pfam" id="PF00440">
    <property type="entry name" value="TetR_N"/>
    <property type="match status" value="1"/>
</dbReference>
<sequence length="261" mass="28653">MNRPLPDSDPLQVTPEDVVDIALVRFADRGFADTKLESIAQESGMTKRMIHYHFGDKRGLYLRTLMRAFQLLRPTEDALEIESAVPVDGIQQAVEALYDTVVNHPDACRLVVMESLHKWAELEGLSPLTDHSRVILALDRLLMLGQDAGAFRPGISALDVYTIILSLCTARIAIRDTYINLYSTNLSTEDNTAGLRALVVDTVLSFLTSNMHSSRVSYLVSDSPNPLHGSAASSSASVGIYDDHDGAGMVDFDPNLYGDEN</sequence>
<dbReference type="GO" id="GO:0003677">
    <property type="term" value="F:DNA binding"/>
    <property type="evidence" value="ECO:0007669"/>
    <property type="project" value="UniProtKB-UniRule"/>
</dbReference>
<protein>
    <submittedName>
        <fullName evidence="4">HTH-type transcriptional repressor NicS</fullName>
    </submittedName>
</protein>
<dbReference type="Pfam" id="PF17938">
    <property type="entry name" value="TetR_C_29"/>
    <property type="match status" value="1"/>
</dbReference>
<keyword evidence="5" id="KW-1185">Reference proteome</keyword>
<dbReference type="PANTHER" id="PTHR30328">
    <property type="entry name" value="TRANSCRIPTIONAL REPRESSOR"/>
    <property type="match status" value="1"/>
</dbReference>
<dbReference type="PANTHER" id="PTHR30328:SF54">
    <property type="entry name" value="HTH-TYPE TRANSCRIPTIONAL REPRESSOR SCO4008"/>
    <property type="match status" value="1"/>
</dbReference>
<name>A0A3G6J7U7_9CORY</name>
<evidence type="ECO:0000313" key="4">
    <source>
        <dbReference type="EMBL" id="AZA14127.1"/>
    </source>
</evidence>
<feature type="domain" description="HTH tetR-type" evidence="3">
    <location>
        <begin position="12"/>
        <end position="72"/>
    </location>
</feature>
<dbReference type="SUPFAM" id="SSF46689">
    <property type="entry name" value="Homeodomain-like"/>
    <property type="match status" value="1"/>
</dbReference>
<dbReference type="PRINTS" id="PR00455">
    <property type="entry name" value="HTHTETR"/>
</dbReference>
<accession>A0A3G6J7U7</accession>
<dbReference type="OrthoDB" id="4726108at2"/>
<organism evidence="4 5">
    <name type="scientific">Corynebacterium choanae</name>
    <dbReference type="NCBI Taxonomy" id="1862358"/>
    <lineage>
        <taxon>Bacteria</taxon>
        <taxon>Bacillati</taxon>
        <taxon>Actinomycetota</taxon>
        <taxon>Actinomycetes</taxon>
        <taxon>Mycobacteriales</taxon>
        <taxon>Corynebacteriaceae</taxon>
        <taxon>Corynebacterium</taxon>
    </lineage>
</organism>
<dbReference type="EMBL" id="CP033896">
    <property type="protein sequence ID" value="AZA14127.1"/>
    <property type="molecule type" value="Genomic_DNA"/>
</dbReference>
<dbReference type="Gene3D" id="1.10.357.10">
    <property type="entry name" value="Tetracycline Repressor, domain 2"/>
    <property type="match status" value="1"/>
</dbReference>
<dbReference type="InterPro" id="IPR009057">
    <property type="entry name" value="Homeodomain-like_sf"/>
</dbReference>
<dbReference type="InterPro" id="IPR041474">
    <property type="entry name" value="NicS_C"/>
</dbReference>
<proteinExistence type="predicted"/>
<dbReference type="KEGG" id="ccho:CCHOA_08690"/>
<reference evidence="4 5" key="1">
    <citation type="submission" date="2018-11" db="EMBL/GenBank/DDBJ databases">
        <authorList>
            <person name="Kleinhagauer T."/>
            <person name="Glaeser S.P."/>
            <person name="Spergser J."/>
            <person name="Ruckert C."/>
            <person name="Kaempfer P."/>
            <person name="Busse H.-J."/>
        </authorList>
    </citation>
    <scope>NUCLEOTIDE SEQUENCE [LARGE SCALE GENOMIC DNA]</scope>
    <source>
        <strain evidence="4 5">200CH</strain>
    </source>
</reference>